<feature type="domain" description="AAA+ ATPase" evidence="7">
    <location>
        <begin position="235"/>
        <end position="376"/>
    </location>
</feature>
<dbReference type="InterPro" id="IPR003593">
    <property type="entry name" value="AAA+_ATPase"/>
</dbReference>
<dbReference type="GO" id="GO:0016887">
    <property type="term" value="F:ATP hydrolysis activity"/>
    <property type="evidence" value="ECO:0007669"/>
    <property type="project" value="InterPro"/>
</dbReference>
<dbReference type="SUPFAM" id="SSF52540">
    <property type="entry name" value="P-loop containing nucleoside triphosphate hydrolases"/>
    <property type="match status" value="1"/>
</dbReference>
<keyword evidence="3" id="KW-0460">Magnesium</keyword>
<dbReference type="Pfam" id="PF14363">
    <property type="entry name" value="AAA_assoc"/>
    <property type="match status" value="1"/>
</dbReference>
<dbReference type="Gene3D" id="6.10.280.40">
    <property type="match status" value="1"/>
</dbReference>
<dbReference type="Gene3D" id="3.40.50.300">
    <property type="entry name" value="P-loop containing nucleotide triphosphate hydrolases"/>
    <property type="match status" value="1"/>
</dbReference>
<dbReference type="PANTHER" id="PTHR23070">
    <property type="entry name" value="BCS1 AAA-TYPE ATPASE"/>
    <property type="match status" value="1"/>
</dbReference>
<name>A0AAV7FDI6_ARIFI</name>
<comment type="cofactor">
    <cofactor evidence="1">
        <name>Mg(2+)</name>
        <dbReference type="ChEBI" id="CHEBI:18420"/>
    </cofactor>
</comment>
<protein>
    <recommendedName>
        <fullName evidence="7">AAA+ ATPase domain-containing protein</fullName>
    </recommendedName>
</protein>
<feature type="region of interest" description="Disordered" evidence="6">
    <location>
        <begin position="444"/>
        <end position="483"/>
    </location>
</feature>
<keyword evidence="5" id="KW-0547">Nucleotide-binding</keyword>
<dbReference type="InterPro" id="IPR027417">
    <property type="entry name" value="P-loop_NTPase"/>
</dbReference>
<dbReference type="InterPro" id="IPR058017">
    <property type="entry name" value="At3g28540-like_C"/>
</dbReference>
<reference evidence="8 9" key="1">
    <citation type="submission" date="2021-07" db="EMBL/GenBank/DDBJ databases">
        <title>The Aristolochia fimbriata genome: insights into angiosperm evolution, floral development and chemical biosynthesis.</title>
        <authorList>
            <person name="Jiao Y."/>
        </authorList>
    </citation>
    <scope>NUCLEOTIDE SEQUENCE [LARGE SCALE GENOMIC DNA]</scope>
    <source>
        <strain evidence="8">IBCAS-2021</strain>
        <tissue evidence="8">Leaf</tissue>
    </source>
</reference>
<dbReference type="AlphaFoldDB" id="A0AAV7FDI6"/>
<dbReference type="InterPro" id="IPR003959">
    <property type="entry name" value="ATPase_AAA_core"/>
</dbReference>
<dbReference type="Proteomes" id="UP000825729">
    <property type="component" value="Unassembled WGS sequence"/>
</dbReference>
<dbReference type="SMART" id="SM00382">
    <property type="entry name" value="AAA"/>
    <property type="match status" value="1"/>
</dbReference>
<comment type="caution">
    <text evidence="8">The sequence shown here is derived from an EMBL/GenBank/DDBJ whole genome shotgun (WGS) entry which is preliminary data.</text>
</comment>
<evidence type="ECO:0000313" key="8">
    <source>
        <dbReference type="EMBL" id="KAG9459255.1"/>
    </source>
</evidence>
<evidence type="ECO:0000313" key="9">
    <source>
        <dbReference type="Proteomes" id="UP000825729"/>
    </source>
</evidence>
<proteinExistence type="inferred from homology"/>
<evidence type="ECO:0000256" key="5">
    <source>
        <dbReference type="RuleBase" id="RU003651"/>
    </source>
</evidence>
<evidence type="ECO:0000256" key="1">
    <source>
        <dbReference type="ARBA" id="ARBA00001946"/>
    </source>
</evidence>
<evidence type="ECO:0000256" key="6">
    <source>
        <dbReference type="SAM" id="MobiDB-lite"/>
    </source>
</evidence>
<evidence type="ECO:0000256" key="2">
    <source>
        <dbReference type="ARBA" id="ARBA00007448"/>
    </source>
</evidence>
<dbReference type="Pfam" id="PF25568">
    <property type="entry name" value="AAA_lid_At3g28540"/>
    <property type="match status" value="1"/>
</dbReference>
<evidence type="ECO:0000256" key="4">
    <source>
        <dbReference type="ARBA" id="ARBA00049360"/>
    </source>
</evidence>
<dbReference type="InterPro" id="IPR003960">
    <property type="entry name" value="ATPase_AAA_CS"/>
</dbReference>
<comment type="similarity">
    <text evidence="2">Belongs to the AAA ATPase family. BCS1 subfamily.</text>
</comment>
<accession>A0AAV7FDI6</accession>
<organism evidence="8 9">
    <name type="scientific">Aristolochia fimbriata</name>
    <name type="common">White veined hardy Dutchman's pipe vine</name>
    <dbReference type="NCBI Taxonomy" id="158543"/>
    <lineage>
        <taxon>Eukaryota</taxon>
        <taxon>Viridiplantae</taxon>
        <taxon>Streptophyta</taxon>
        <taxon>Embryophyta</taxon>
        <taxon>Tracheophyta</taxon>
        <taxon>Spermatophyta</taxon>
        <taxon>Magnoliopsida</taxon>
        <taxon>Magnoliidae</taxon>
        <taxon>Piperales</taxon>
        <taxon>Aristolochiaceae</taxon>
        <taxon>Aristolochia</taxon>
    </lineage>
</organism>
<dbReference type="GO" id="GO:0005524">
    <property type="term" value="F:ATP binding"/>
    <property type="evidence" value="ECO:0007669"/>
    <property type="project" value="UniProtKB-KW"/>
</dbReference>
<comment type="catalytic activity">
    <reaction evidence="4">
        <text>ATP + H2O = ADP + phosphate + H(+)</text>
        <dbReference type="Rhea" id="RHEA:13065"/>
        <dbReference type="ChEBI" id="CHEBI:15377"/>
        <dbReference type="ChEBI" id="CHEBI:15378"/>
        <dbReference type="ChEBI" id="CHEBI:30616"/>
        <dbReference type="ChEBI" id="CHEBI:43474"/>
        <dbReference type="ChEBI" id="CHEBI:456216"/>
    </reaction>
</comment>
<feature type="compositionally biased region" description="Basic and acidic residues" evidence="6">
    <location>
        <begin position="444"/>
        <end position="466"/>
    </location>
</feature>
<dbReference type="InterPro" id="IPR025753">
    <property type="entry name" value="AAA_N_dom"/>
</dbReference>
<dbReference type="GO" id="GO:0006950">
    <property type="term" value="P:response to stress"/>
    <property type="evidence" value="ECO:0007669"/>
    <property type="project" value="UniProtKB-ARBA"/>
</dbReference>
<dbReference type="Pfam" id="PF00004">
    <property type="entry name" value="AAA"/>
    <property type="match status" value="1"/>
</dbReference>
<dbReference type="CDD" id="cd19510">
    <property type="entry name" value="RecA-like_BCS1"/>
    <property type="match status" value="1"/>
</dbReference>
<evidence type="ECO:0000256" key="3">
    <source>
        <dbReference type="ARBA" id="ARBA00022842"/>
    </source>
</evidence>
<keyword evidence="9" id="KW-1185">Reference proteome</keyword>
<evidence type="ECO:0000259" key="7">
    <source>
        <dbReference type="SMART" id="SM00382"/>
    </source>
</evidence>
<gene>
    <name evidence="8" type="ORF">H6P81_003763</name>
</gene>
<keyword evidence="5" id="KW-0067">ATP-binding</keyword>
<dbReference type="InterPro" id="IPR050747">
    <property type="entry name" value="Mitochondrial_chaperone_BCS1"/>
</dbReference>
<dbReference type="PROSITE" id="PS00674">
    <property type="entry name" value="AAA"/>
    <property type="match status" value="1"/>
</dbReference>
<sequence>MVPPAAMVWLTSLMSMAASTAGSAIFFGTIVRVFLPQSLRDYFDDAIFKPFFRSFSETRIVVEKFEGYCVNHVFKDVETYLSQKSSPSTRAFRASKTRKNKYLTFNMDRGEVIVDKFQGMELAWKRTCRYGSRKTTNAAGLPPLPLFVLSIKRKHRQKVLGSYFPYIRREAEALKAERKGLKLRSALRTQTRVDLDHPATFDKLAIDPDLKNAIIADLDRFVGRKEFYKRVGKTWKRGYLLYGPPGTGKSSLIAAIANYLNYHIYDLELSDITRNSDLRDLIRTTSNRSILVIEDIDCTSGLEDRGDQQKNIIKSSHRKNKSQLTLSGLLNFIDGLWSSCGDERIIIFTTNYKEKLDPALLRPGRMDMHIHMSYCTPAGFKILANNYLGIQDHRLFADIEALIRQVEVTPAQIAEELMNYHTDKPDVCLARLLEFLQRKKIEIEKAVSEGPEKEKVENGNKTKSQTETDSETETETGTDKDSD</sequence>
<dbReference type="EMBL" id="JAINDJ010000002">
    <property type="protein sequence ID" value="KAG9459255.1"/>
    <property type="molecule type" value="Genomic_DNA"/>
</dbReference>